<name>A0AAV9P5U0_9PEZI</name>
<accession>A0AAV9P5U0</accession>
<reference evidence="1 2" key="1">
    <citation type="submission" date="2023-08" db="EMBL/GenBank/DDBJ databases">
        <title>Black Yeasts Isolated from many extreme environments.</title>
        <authorList>
            <person name="Coleine C."/>
            <person name="Stajich J.E."/>
            <person name="Selbmann L."/>
        </authorList>
    </citation>
    <scope>NUCLEOTIDE SEQUENCE [LARGE SCALE GENOMIC DNA]</scope>
    <source>
        <strain evidence="1 2">CCFEE 5935</strain>
    </source>
</reference>
<dbReference type="EMBL" id="JAVRRT010000010">
    <property type="protein sequence ID" value="KAK5167979.1"/>
    <property type="molecule type" value="Genomic_DNA"/>
</dbReference>
<organism evidence="1 2">
    <name type="scientific">Saxophila tyrrhenica</name>
    <dbReference type="NCBI Taxonomy" id="1690608"/>
    <lineage>
        <taxon>Eukaryota</taxon>
        <taxon>Fungi</taxon>
        <taxon>Dikarya</taxon>
        <taxon>Ascomycota</taxon>
        <taxon>Pezizomycotina</taxon>
        <taxon>Dothideomycetes</taxon>
        <taxon>Dothideomycetidae</taxon>
        <taxon>Mycosphaerellales</taxon>
        <taxon>Extremaceae</taxon>
        <taxon>Saxophila</taxon>
    </lineage>
</organism>
<comment type="caution">
    <text evidence="1">The sequence shown here is derived from an EMBL/GenBank/DDBJ whole genome shotgun (WGS) entry which is preliminary data.</text>
</comment>
<dbReference type="GeneID" id="89927886"/>
<dbReference type="RefSeq" id="XP_064657589.1">
    <property type="nucleotide sequence ID" value="XM_064803788.1"/>
</dbReference>
<keyword evidence="2" id="KW-1185">Reference proteome</keyword>
<dbReference type="AlphaFoldDB" id="A0AAV9P5U0"/>
<evidence type="ECO:0000313" key="2">
    <source>
        <dbReference type="Proteomes" id="UP001337655"/>
    </source>
</evidence>
<proteinExistence type="predicted"/>
<dbReference type="Proteomes" id="UP001337655">
    <property type="component" value="Unassembled WGS sequence"/>
</dbReference>
<protein>
    <submittedName>
        <fullName evidence="1">Uncharacterized protein</fullName>
    </submittedName>
</protein>
<evidence type="ECO:0000313" key="1">
    <source>
        <dbReference type="EMBL" id="KAK5167979.1"/>
    </source>
</evidence>
<gene>
    <name evidence="1" type="ORF">LTR77_006546</name>
</gene>
<sequence length="164" mass="17435">MRKTHNIIASEYNGVIPQDHTVREIFCPGWSSVQPSAQVSPTSEEEETVEAVKPTISRILGREHAVLTKIDLKNDEVDASSAKIVAQALAKLALCGPKDVVAGILGADHEVVKIIEEENGQQLVGSEAGELAKGMAGLAFASPAKMTNAEKQQLVDHTATKQVG</sequence>